<keyword evidence="2 4" id="KW-0479">Metal-binding</keyword>
<evidence type="ECO:0000256" key="4">
    <source>
        <dbReference type="PROSITE-ProRule" id="PRU00433"/>
    </source>
</evidence>
<dbReference type="SUPFAM" id="SSF46626">
    <property type="entry name" value="Cytochrome c"/>
    <property type="match status" value="1"/>
</dbReference>
<reference evidence="8" key="1">
    <citation type="submission" date="2017-01" db="EMBL/GenBank/DDBJ databases">
        <authorList>
            <person name="Varghese N."/>
            <person name="Submissions S."/>
        </authorList>
    </citation>
    <scope>NUCLEOTIDE SEQUENCE [LARGE SCALE GENOMIC DNA]</scope>
    <source>
        <strain evidence="8">DSM 29430</strain>
    </source>
</reference>
<keyword evidence="8" id="KW-1185">Reference proteome</keyword>
<evidence type="ECO:0000256" key="3">
    <source>
        <dbReference type="ARBA" id="ARBA00023004"/>
    </source>
</evidence>
<dbReference type="STRING" id="633194.SAMN05421759_10811"/>
<proteinExistence type="predicted"/>
<organism evidence="7 8">
    <name type="scientific">Roseivivax lentus</name>
    <dbReference type="NCBI Taxonomy" id="633194"/>
    <lineage>
        <taxon>Bacteria</taxon>
        <taxon>Pseudomonadati</taxon>
        <taxon>Pseudomonadota</taxon>
        <taxon>Alphaproteobacteria</taxon>
        <taxon>Rhodobacterales</taxon>
        <taxon>Roseobacteraceae</taxon>
        <taxon>Roseivivax</taxon>
    </lineage>
</organism>
<feature type="domain" description="Cytochrome c" evidence="6">
    <location>
        <begin position="24"/>
        <end position="135"/>
    </location>
</feature>
<evidence type="ECO:0000259" key="6">
    <source>
        <dbReference type="PROSITE" id="PS51007"/>
    </source>
</evidence>
<dbReference type="GO" id="GO:0020037">
    <property type="term" value="F:heme binding"/>
    <property type="evidence" value="ECO:0007669"/>
    <property type="project" value="InterPro"/>
</dbReference>
<dbReference type="RefSeq" id="WP_076448524.1">
    <property type="nucleotide sequence ID" value="NZ_FTOQ01000008.1"/>
</dbReference>
<evidence type="ECO:0000256" key="2">
    <source>
        <dbReference type="ARBA" id="ARBA00022723"/>
    </source>
</evidence>
<keyword evidence="5" id="KW-0732">Signal</keyword>
<dbReference type="InterPro" id="IPR009056">
    <property type="entry name" value="Cyt_c-like_dom"/>
</dbReference>
<accession>A0A1N7NED1</accession>
<dbReference type="OrthoDB" id="335174at2"/>
<protein>
    <submittedName>
        <fullName evidence="7">Cytochrome c</fullName>
    </submittedName>
</protein>
<dbReference type="AlphaFoldDB" id="A0A1N7NED1"/>
<name>A0A1N7NED1_9RHOB</name>
<evidence type="ECO:0000256" key="1">
    <source>
        <dbReference type="ARBA" id="ARBA00022617"/>
    </source>
</evidence>
<dbReference type="Gene3D" id="1.10.760.10">
    <property type="entry name" value="Cytochrome c-like domain"/>
    <property type="match status" value="1"/>
</dbReference>
<dbReference type="Proteomes" id="UP000186684">
    <property type="component" value="Unassembled WGS sequence"/>
</dbReference>
<feature type="signal peptide" evidence="5">
    <location>
        <begin position="1"/>
        <end position="22"/>
    </location>
</feature>
<evidence type="ECO:0000313" key="8">
    <source>
        <dbReference type="Proteomes" id="UP000186684"/>
    </source>
</evidence>
<evidence type="ECO:0000256" key="5">
    <source>
        <dbReference type="SAM" id="SignalP"/>
    </source>
</evidence>
<evidence type="ECO:0000313" key="7">
    <source>
        <dbReference type="EMBL" id="SIS96715.1"/>
    </source>
</evidence>
<dbReference type="GO" id="GO:0046872">
    <property type="term" value="F:metal ion binding"/>
    <property type="evidence" value="ECO:0007669"/>
    <property type="project" value="UniProtKB-KW"/>
</dbReference>
<dbReference type="EMBL" id="FTOQ01000008">
    <property type="protein sequence ID" value="SIS96715.1"/>
    <property type="molecule type" value="Genomic_DNA"/>
</dbReference>
<keyword evidence="3 4" id="KW-0408">Iron</keyword>
<dbReference type="PROSITE" id="PS51007">
    <property type="entry name" value="CYTC"/>
    <property type="match status" value="1"/>
</dbReference>
<dbReference type="InterPro" id="IPR036909">
    <property type="entry name" value="Cyt_c-like_dom_sf"/>
</dbReference>
<dbReference type="Pfam" id="PF00034">
    <property type="entry name" value="Cytochrom_C"/>
    <property type="match status" value="1"/>
</dbReference>
<sequence length="136" mass="14363">MRRLLVLSICLSVSFLWPVALAAQDLEAGEALFTRHCATCHGLDATGGGPMAPALLIQPTDLTALSAAEDGKFPLVRVVMRIDGRDPLIAHGSPMPVYGDFFEGVQSVALKTASGQPVMMPAPIADIAAYLMTLQD</sequence>
<dbReference type="GO" id="GO:0009055">
    <property type="term" value="F:electron transfer activity"/>
    <property type="evidence" value="ECO:0007669"/>
    <property type="project" value="InterPro"/>
</dbReference>
<feature type="chain" id="PRO_5012139527" evidence="5">
    <location>
        <begin position="23"/>
        <end position="136"/>
    </location>
</feature>
<keyword evidence="1 4" id="KW-0349">Heme</keyword>
<gene>
    <name evidence="7" type="ORF">SAMN05421759_10811</name>
</gene>